<keyword evidence="4" id="KW-1185">Reference proteome</keyword>
<accession>A0A1H2ZNV7</accession>
<name>A0A1H2ZNV7_9PSEU</name>
<feature type="transmembrane region" description="Helical" evidence="2">
    <location>
        <begin position="20"/>
        <end position="39"/>
    </location>
</feature>
<dbReference type="PROSITE" id="PS50005">
    <property type="entry name" value="TPR"/>
    <property type="match status" value="1"/>
</dbReference>
<organism evidence="3 4">
    <name type="scientific">Amycolatopsis xylanica</name>
    <dbReference type="NCBI Taxonomy" id="589385"/>
    <lineage>
        <taxon>Bacteria</taxon>
        <taxon>Bacillati</taxon>
        <taxon>Actinomycetota</taxon>
        <taxon>Actinomycetes</taxon>
        <taxon>Pseudonocardiales</taxon>
        <taxon>Pseudonocardiaceae</taxon>
        <taxon>Amycolatopsis</taxon>
    </lineage>
</organism>
<dbReference type="RefSeq" id="WP_091288468.1">
    <property type="nucleotide sequence ID" value="NZ_FNON01000002.1"/>
</dbReference>
<dbReference type="OrthoDB" id="3600608at2"/>
<evidence type="ECO:0000313" key="4">
    <source>
        <dbReference type="Proteomes" id="UP000199515"/>
    </source>
</evidence>
<dbReference type="AlphaFoldDB" id="A0A1H2ZNV7"/>
<dbReference type="InterPro" id="IPR019734">
    <property type="entry name" value="TPR_rpt"/>
</dbReference>
<feature type="repeat" description="TPR" evidence="1">
    <location>
        <begin position="258"/>
        <end position="291"/>
    </location>
</feature>
<proteinExistence type="predicted"/>
<gene>
    <name evidence="3" type="ORF">SAMN05421504_102605</name>
</gene>
<keyword evidence="2" id="KW-1133">Transmembrane helix</keyword>
<keyword evidence="2" id="KW-0472">Membrane</keyword>
<protein>
    <submittedName>
        <fullName evidence="3">Uncharacterized protein</fullName>
    </submittedName>
</protein>
<dbReference type="SUPFAM" id="SSF48452">
    <property type="entry name" value="TPR-like"/>
    <property type="match status" value="1"/>
</dbReference>
<sequence>MRRRLDSDFDHADLPKAHRIRWWLAAVLAGLIAATFTVVPYLDVFQNSAFVKNTKVPTVISWAVLQTAIVVISAVLTLYYIGKARLEGAAYRANQIDIKVFADERPDGSHDREVDSAVELTAAFKRILNESRLYDPTPVPGVGGSYDFIQIVETAGESADGWWKVVTKLIKLVQPPAAFQISGTVRPGNVNGRYQLILELVRMPRFAASPLVIEDDNWPRVLHQAANAVAALVIPRSAYVRKNIHWAAWRDAKIPWELFDAYQRSNYFVEHNRYDEALAEYYRALTLDPSNVYIRLEIASLQEQLDLHLDALATYDDVITICSRGRPKLARWWIGRDFERQPRGMAKHQEVALLLARYRHALVLGHGDSIANSWWVRKPRRGADSMYDARISQRAELRAALRLRFERYVELDIRTCPQWISRSERKALHDRLLRAPIEELVVPTATRAEKKLYDDRAAELRSYLCALSQYEIERLIEDYHHFWRRYRHSWSLLTNRALRLCLAWVVLRRAMADVDPLTGAVPRPRQVYPEPKPKLLPPNVFPAGTWPPDPKALTEVVQGSGHRSSWAECYNAASVYAVALMKVGPRGQADMRRKALNPHLAGSARDQVARSAVRELYHAATVSHSGRLAGRRSWVMDEDPDLVALRGHELFRVFEMVTFAPDRPAPLRPHRAHVWQQASYLRQLIFDIASCRARFWHTQARGNGPAPDDRTVDEWRAIDSDVWRQLRDLAVSRQDWYTRFQAICAYRRWSVESGYAGKVAGFPAYTEDLLALQHRGLLGVPLEKPINSNKVAPEYIMGCDHRLDQLVAAVKSLDSTPLPEDFCRRADYWRALAAWFDDRVADGTSAETRRLNFLEISG</sequence>
<dbReference type="EMBL" id="FNON01000002">
    <property type="protein sequence ID" value="SDX19045.1"/>
    <property type="molecule type" value="Genomic_DNA"/>
</dbReference>
<reference evidence="3 4" key="1">
    <citation type="submission" date="2016-10" db="EMBL/GenBank/DDBJ databases">
        <authorList>
            <person name="de Groot N.N."/>
        </authorList>
    </citation>
    <scope>NUCLEOTIDE SEQUENCE [LARGE SCALE GENOMIC DNA]</scope>
    <source>
        <strain evidence="3 4">CPCC 202699</strain>
    </source>
</reference>
<dbReference type="Proteomes" id="UP000199515">
    <property type="component" value="Unassembled WGS sequence"/>
</dbReference>
<evidence type="ECO:0000256" key="1">
    <source>
        <dbReference type="PROSITE-ProRule" id="PRU00339"/>
    </source>
</evidence>
<keyword evidence="1" id="KW-0802">TPR repeat</keyword>
<feature type="transmembrane region" description="Helical" evidence="2">
    <location>
        <begin position="59"/>
        <end position="82"/>
    </location>
</feature>
<keyword evidence="2" id="KW-0812">Transmembrane</keyword>
<evidence type="ECO:0000256" key="2">
    <source>
        <dbReference type="SAM" id="Phobius"/>
    </source>
</evidence>
<dbReference type="InterPro" id="IPR011990">
    <property type="entry name" value="TPR-like_helical_dom_sf"/>
</dbReference>
<evidence type="ECO:0000313" key="3">
    <source>
        <dbReference type="EMBL" id="SDX19045.1"/>
    </source>
</evidence>
<dbReference type="Gene3D" id="1.25.40.10">
    <property type="entry name" value="Tetratricopeptide repeat domain"/>
    <property type="match status" value="1"/>
</dbReference>
<dbReference type="STRING" id="589385.SAMN05421504_102605"/>